<dbReference type="OrthoDB" id="291007at2759"/>
<dbReference type="CDD" id="cd04280">
    <property type="entry name" value="ZnMc_astacin_like"/>
    <property type="match status" value="1"/>
</dbReference>
<feature type="active site" evidence="3">
    <location>
        <position position="850"/>
    </location>
</feature>
<reference evidence="7" key="1">
    <citation type="submission" date="2020-08" db="EMBL/GenBank/DDBJ databases">
        <title>Multicomponent nature underlies the extraordinary mechanical properties of spider dragline silk.</title>
        <authorList>
            <person name="Kono N."/>
            <person name="Nakamura H."/>
            <person name="Mori M."/>
            <person name="Yoshida Y."/>
            <person name="Ohtoshi R."/>
            <person name="Malay A.D."/>
            <person name="Moran D.A.P."/>
            <person name="Tomita M."/>
            <person name="Numata K."/>
            <person name="Arakawa K."/>
        </authorList>
    </citation>
    <scope>NUCLEOTIDE SEQUENCE</scope>
</reference>
<feature type="binding site" evidence="3">
    <location>
        <position position="167"/>
    </location>
    <ligand>
        <name>Zn(2+)</name>
        <dbReference type="ChEBI" id="CHEBI:29105"/>
        <note>catalytic</note>
    </ligand>
</feature>
<dbReference type="Pfam" id="PF01400">
    <property type="entry name" value="Astacin"/>
    <property type="match status" value="2"/>
</dbReference>
<dbReference type="SMART" id="SM00235">
    <property type="entry name" value="ZnMc"/>
    <property type="match status" value="2"/>
</dbReference>
<dbReference type="Gene3D" id="3.40.390.10">
    <property type="entry name" value="Collagenase (Catalytic Domain)"/>
    <property type="match status" value="2"/>
</dbReference>
<accession>A0A8X7C4M6</accession>
<feature type="signal peptide" evidence="4">
    <location>
        <begin position="1"/>
        <end position="18"/>
    </location>
</feature>
<dbReference type="GO" id="GO:0008270">
    <property type="term" value="F:zinc ion binding"/>
    <property type="evidence" value="ECO:0007669"/>
    <property type="project" value="UniProtKB-UniRule"/>
</dbReference>
<dbReference type="PRINTS" id="PR00480">
    <property type="entry name" value="ASTACIN"/>
</dbReference>
<dbReference type="InterPro" id="IPR006026">
    <property type="entry name" value="Peptidase_Metallo"/>
</dbReference>
<feature type="region of interest" description="Disordered" evidence="5">
    <location>
        <begin position="552"/>
        <end position="579"/>
    </location>
</feature>
<keyword evidence="4" id="KW-0732">Signal</keyword>
<feature type="region of interest" description="Disordered" evidence="5">
    <location>
        <begin position="632"/>
        <end position="653"/>
    </location>
</feature>
<comment type="caution">
    <text evidence="7">The sequence shown here is derived from an EMBL/GenBank/DDBJ whole genome shotgun (WGS) entry which is preliminary data.</text>
</comment>
<dbReference type="InterPro" id="IPR001506">
    <property type="entry name" value="Peptidase_M12A"/>
</dbReference>
<proteinExistence type="predicted"/>
<dbReference type="PANTHER" id="PTHR10127:SF850">
    <property type="entry name" value="METALLOENDOPEPTIDASE"/>
    <property type="match status" value="1"/>
</dbReference>
<evidence type="ECO:0000256" key="5">
    <source>
        <dbReference type="SAM" id="MobiDB-lite"/>
    </source>
</evidence>
<dbReference type="InterPro" id="IPR034035">
    <property type="entry name" value="Astacin-like_dom"/>
</dbReference>
<dbReference type="InterPro" id="IPR024079">
    <property type="entry name" value="MetalloPept_cat_dom_sf"/>
</dbReference>
<evidence type="ECO:0000256" key="2">
    <source>
        <dbReference type="ARBA" id="ARBA00025529"/>
    </source>
</evidence>
<dbReference type="Proteomes" id="UP000886998">
    <property type="component" value="Unassembled WGS sequence"/>
</dbReference>
<evidence type="ECO:0000259" key="6">
    <source>
        <dbReference type="PROSITE" id="PS51864"/>
    </source>
</evidence>
<evidence type="ECO:0000313" key="8">
    <source>
        <dbReference type="Proteomes" id="UP000886998"/>
    </source>
</evidence>
<feature type="region of interest" description="Disordered" evidence="5">
    <location>
        <begin position="699"/>
        <end position="722"/>
    </location>
</feature>
<feature type="domain" description="Peptidase M12A" evidence="6">
    <location>
        <begin position="757"/>
        <end position="952"/>
    </location>
</feature>
<dbReference type="GO" id="GO:0004222">
    <property type="term" value="F:metalloendopeptidase activity"/>
    <property type="evidence" value="ECO:0007669"/>
    <property type="project" value="UniProtKB-UniRule"/>
</dbReference>
<evidence type="ECO:0000313" key="7">
    <source>
        <dbReference type="EMBL" id="GFY53477.1"/>
    </source>
</evidence>
<gene>
    <name evidence="7" type="primary">nas-13</name>
    <name evidence="7" type="ORF">TNIN_374341</name>
</gene>
<feature type="binding site" evidence="3">
    <location>
        <position position="853"/>
    </location>
    <ligand>
        <name>Zn(2+)</name>
        <dbReference type="ChEBI" id="CHEBI:29105"/>
        <note>catalytic</note>
    </ligand>
</feature>
<feature type="region of interest" description="Disordered" evidence="5">
    <location>
        <begin position="593"/>
        <end position="619"/>
    </location>
</feature>
<feature type="binding site" evidence="3">
    <location>
        <position position="859"/>
    </location>
    <ligand>
        <name>Zn(2+)</name>
        <dbReference type="ChEBI" id="CHEBI:29105"/>
        <note>catalytic</note>
    </ligand>
</feature>
<feature type="compositionally biased region" description="Low complexity" evidence="5">
    <location>
        <begin position="400"/>
        <end position="422"/>
    </location>
</feature>
<feature type="binding site" evidence="3">
    <location>
        <position position="161"/>
    </location>
    <ligand>
        <name>Zn(2+)</name>
        <dbReference type="ChEBI" id="CHEBI:29105"/>
        <note>catalytic</note>
    </ligand>
</feature>
<sequence length="1000" mass="112881">MFIFHIFLFLLCYNDLEGVETIPLPGGKDIELINRNREDEGFHAFHLDNEEEYVNIRIYVKGTEGRHELKDPTRLWKDGVVPFKISNSFGSKGKGTVYLAMREIMMKTCIRFVPKKHYSNAFIFIEPGIGCRASIEKLLSGKITISRVCNSKGIIIHELMHVLGFHHEHNRPDRDEYVKINWENIKEDVERTREDSLKTTKLANILDDNNNFWKVVYMTDNHKRFKRTADNEANGANYYTGNEDSKVPAVADNAAYAESQDAYEDRLQQWRNQYLYWWNHYHGWANEHPISYKSLVSDWKGRRLYRATEITTAASSTTKKIDPCEKCTVTKLPKQTTIHATQITEQLEITTPTPMMTTPCIPEELGIGTSVPTTTPCKMITDPPERITTIPAKSITEQQVKTTSKPTPSIPPVTVTKPPKKITTIPPSIITEQLEITTSSPTTVPCIPCNKPKMTTEPPQKLTTVPAPVVREERGVVTPKPTLPPSNPPIKTTKPPKQFTTISPPIITEQLEITTPAPTMVPCSSCNKREMTTDPSKTLTTVPTPIVREERRVETPAPTTAPCTSCNKPKMTTGPSKTLTTVPVPIVREERRVETPAPTTAPCTSCNKPEMTTGPSKTLTTVPAPIVREERRVATSAPTSIPCNKPGTIDPEGKITTPCTMPETMTPGVTTLITPAGTTTNTLVTDPVEFIAECPKSGKKTPCNKTPIPPTKPHKVKKDVDGRNEGKNYELAWEPSLHPSPFHRVRMYLPMSIEPRTALRDPRRLWENCTIPYEISEKYNEEQKRSILDAMAEFEKSKTSIIFIPRTSETTYMHIEPENKCSSVVGKSVRNVSTVLISDGCYEKATILHELMHVLGFVHEQNRPDRDEFIEVKWDNIVEGAEKNFQKFSTDVVTTLDSEYDYQSLMHYDAFAFAKNTSLPTLVPLKANVTLGNREGFSKRDLERINKLYNCSSNAEMSEEHSDEMSEPIVHETSIFESFRNILQRIFGTISRTIQRLTPH</sequence>
<keyword evidence="3 4" id="KW-0479">Metal-binding</keyword>
<feature type="region of interest" description="Disordered" evidence="5">
    <location>
        <begin position="396"/>
        <end position="422"/>
    </location>
</feature>
<protein>
    <recommendedName>
        <fullName evidence="4">Metalloendopeptidase</fullName>
        <ecNumber evidence="4">3.4.24.-</ecNumber>
    </recommendedName>
</protein>
<keyword evidence="8" id="KW-1185">Reference proteome</keyword>
<keyword evidence="3 4" id="KW-0862">Zinc</keyword>
<organism evidence="7 8">
    <name type="scientific">Trichonephila inaurata madagascariensis</name>
    <dbReference type="NCBI Taxonomy" id="2747483"/>
    <lineage>
        <taxon>Eukaryota</taxon>
        <taxon>Metazoa</taxon>
        <taxon>Ecdysozoa</taxon>
        <taxon>Arthropoda</taxon>
        <taxon>Chelicerata</taxon>
        <taxon>Arachnida</taxon>
        <taxon>Araneae</taxon>
        <taxon>Araneomorphae</taxon>
        <taxon>Entelegynae</taxon>
        <taxon>Araneoidea</taxon>
        <taxon>Nephilidae</taxon>
        <taxon>Trichonephila</taxon>
        <taxon>Trichonephila inaurata</taxon>
    </lineage>
</organism>
<comment type="caution">
    <text evidence="3">Lacks conserved residue(s) required for the propagation of feature annotation.</text>
</comment>
<feature type="domain" description="Peptidase M12A" evidence="6">
    <location>
        <begin position="67"/>
        <end position="188"/>
    </location>
</feature>
<feature type="binding site" evidence="3">
    <location>
        <position position="157"/>
    </location>
    <ligand>
        <name>Zn(2+)</name>
        <dbReference type="ChEBI" id="CHEBI:29105"/>
        <note>catalytic</note>
    </ligand>
</feature>
<comment type="subunit">
    <text evidence="1">Monomer.</text>
</comment>
<feature type="region of interest" description="Disordered" evidence="5">
    <location>
        <begin position="477"/>
        <end position="498"/>
    </location>
</feature>
<dbReference type="SUPFAM" id="SSF55486">
    <property type="entry name" value="Metalloproteases ('zincins'), catalytic domain"/>
    <property type="match status" value="2"/>
</dbReference>
<comment type="function">
    <text evidence="2">Zinc metalloprotease. Provoques deadhesion of endothelial cells from cell cultures, and also degradation of fibronectin, fibrinogen and gelatin in vitro. Its role in the venom is not fully understood but it might act as a spreading factor that facilitates diffusion of other venom toxins. Alternatively, it might be involved in the proteolytic processing of other venom toxins or it might play a role in extra-oral digestion of prey.</text>
</comment>
<evidence type="ECO:0000256" key="1">
    <source>
        <dbReference type="ARBA" id="ARBA00011245"/>
    </source>
</evidence>
<evidence type="ECO:0000256" key="3">
    <source>
        <dbReference type="PROSITE-ProRule" id="PRU01211"/>
    </source>
</evidence>
<keyword evidence="3 4" id="KW-0482">Metalloprotease</keyword>
<dbReference type="PANTHER" id="PTHR10127">
    <property type="entry name" value="DISCOIDIN, CUB, EGF, LAMININ , AND ZINC METALLOPROTEASE DOMAIN CONTAINING"/>
    <property type="match status" value="1"/>
</dbReference>
<feature type="binding site" evidence="3">
    <location>
        <position position="849"/>
    </location>
    <ligand>
        <name>Zn(2+)</name>
        <dbReference type="ChEBI" id="CHEBI:29105"/>
        <note>catalytic</note>
    </ligand>
</feature>
<dbReference type="PROSITE" id="PS51864">
    <property type="entry name" value="ASTACIN"/>
    <property type="match status" value="2"/>
</dbReference>
<name>A0A8X7C4M6_9ARAC</name>
<keyword evidence="3 4" id="KW-0378">Hydrolase</keyword>
<dbReference type="EC" id="3.4.24.-" evidence="4"/>
<feature type="active site" evidence="3">
    <location>
        <position position="158"/>
    </location>
</feature>
<feature type="chain" id="PRO_5036514899" description="Metalloendopeptidase" evidence="4">
    <location>
        <begin position="19"/>
        <end position="1000"/>
    </location>
</feature>
<comment type="cofactor">
    <cofactor evidence="3 4">
        <name>Zn(2+)</name>
        <dbReference type="ChEBI" id="CHEBI:29105"/>
    </cofactor>
    <text evidence="3 4">Binds 1 zinc ion per subunit.</text>
</comment>
<dbReference type="EMBL" id="BMAV01009292">
    <property type="protein sequence ID" value="GFY53477.1"/>
    <property type="molecule type" value="Genomic_DNA"/>
</dbReference>
<dbReference type="GO" id="GO:0006508">
    <property type="term" value="P:proteolysis"/>
    <property type="evidence" value="ECO:0007669"/>
    <property type="project" value="UniProtKB-KW"/>
</dbReference>
<dbReference type="AlphaFoldDB" id="A0A8X7C4M6"/>
<keyword evidence="3 4" id="KW-0645">Protease</keyword>
<evidence type="ECO:0000256" key="4">
    <source>
        <dbReference type="RuleBase" id="RU361183"/>
    </source>
</evidence>